<proteinExistence type="predicted"/>
<evidence type="ECO:0000313" key="2">
    <source>
        <dbReference type="EMBL" id="BEI91103.1"/>
    </source>
</evidence>
<gene>
    <name evidence="2" type="ORF">CcaverHIS019_0311730</name>
</gene>
<name>A0AA48L365_9TREE</name>
<reference evidence="2" key="1">
    <citation type="journal article" date="2023" name="BMC Genomics">
        <title>Chromosome-level genome assemblies of Cutaneotrichosporon spp. (Trichosporonales, Basidiomycota) reveal imbalanced evolution between nucleotide sequences and chromosome synteny.</title>
        <authorList>
            <person name="Kobayashi Y."/>
            <person name="Kayamori A."/>
            <person name="Aoki K."/>
            <person name="Shiwa Y."/>
            <person name="Matsutani M."/>
            <person name="Fujita N."/>
            <person name="Sugita T."/>
            <person name="Iwasaki W."/>
            <person name="Tanaka N."/>
            <person name="Takashima M."/>
        </authorList>
    </citation>
    <scope>NUCLEOTIDE SEQUENCE</scope>
    <source>
        <strain evidence="2">HIS019</strain>
    </source>
</reference>
<sequence length="66" mass="7542">MSPPLMRFFTPPPESTHTHTPPSPVPAFVRVADEQALDGVTDDEIVKWCCYRDDEFMDAEDEDDDE</sequence>
<dbReference type="GeneID" id="85494973"/>
<evidence type="ECO:0000256" key="1">
    <source>
        <dbReference type="SAM" id="MobiDB-lite"/>
    </source>
</evidence>
<feature type="region of interest" description="Disordered" evidence="1">
    <location>
        <begin position="1"/>
        <end position="24"/>
    </location>
</feature>
<dbReference type="EMBL" id="AP028214">
    <property type="protein sequence ID" value="BEI91103.1"/>
    <property type="molecule type" value="Genomic_DNA"/>
</dbReference>
<protein>
    <submittedName>
        <fullName evidence="2">Uncharacterized protein</fullName>
    </submittedName>
</protein>
<dbReference type="KEGG" id="ccac:CcaHIS019_0311730"/>
<keyword evidence="3" id="KW-1185">Reference proteome</keyword>
<dbReference type="AlphaFoldDB" id="A0AA48L365"/>
<dbReference type="RefSeq" id="XP_060456368.1">
    <property type="nucleotide sequence ID" value="XM_060599701.1"/>
</dbReference>
<organism evidence="2 3">
    <name type="scientific">Cutaneotrichosporon cavernicola</name>
    <dbReference type="NCBI Taxonomy" id="279322"/>
    <lineage>
        <taxon>Eukaryota</taxon>
        <taxon>Fungi</taxon>
        <taxon>Dikarya</taxon>
        <taxon>Basidiomycota</taxon>
        <taxon>Agaricomycotina</taxon>
        <taxon>Tremellomycetes</taxon>
        <taxon>Trichosporonales</taxon>
        <taxon>Trichosporonaceae</taxon>
        <taxon>Cutaneotrichosporon</taxon>
    </lineage>
</organism>
<evidence type="ECO:0000313" key="3">
    <source>
        <dbReference type="Proteomes" id="UP001233271"/>
    </source>
</evidence>
<accession>A0AA48L365</accession>
<dbReference type="Proteomes" id="UP001233271">
    <property type="component" value="Chromosome 3"/>
</dbReference>